<dbReference type="InterPro" id="IPR001249">
    <property type="entry name" value="AcCoA_biotinCC"/>
</dbReference>
<dbReference type="PANTHER" id="PTHR45266">
    <property type="entry name" value="OXALOACETATE DECARBOXYLASE ALPHA CHAIN"/>
    <property type="match status" value="1"/>
</dbReference>
<dbReference type="Pfam" id="PF00364">
    <property type="entry name" value="Biotin_lipoyl"/>
    <property type="match status" value="1"/>
</dbReference>
<proteinExistence type="predicted"/>
<dbReference type="PROSITE" id="PS00188">
    <property type="entry name" value="BIOTIN"/>
    <property type="match status" value="1"/>
</dbReference>
<dbReference type="PRINTS" id="PR01071">
    <property type="entry name" value="ACOABIOTINCC"/>
</dbReference>
<keyword evidence="12" id="KW-1185">Reference proteome</keyword>
<evidence type="ECO:0000256" key="3">
    <source>
        <dbReference type="ARBA" id="ARBA00022516"/>
    </source>
</evidence>
<dbReference type="InterPro" id="IPR011053">
    <property type="entry name" value="Single_hybrid_motif"/>
</dbReference>
<organism evidence="11 12">
    <name type="scientific">Nonomuraea monospora</name>
    <dbReference type="NCBI Taxonomy" id="568818"/>
    <lineage>
        <taxon>Bacteria</taxon>
        <taxon>Bacillati</taxon>
        <taxon>Actinomycetota</taxon>
        <taxon>Actinomycetes</taxon>
        <taxon>Streptosporangiales</taxon>
        <taxon>Streptosporangiaceae</taxon>
        <taxon>Nonomuraea</taxon>
    </lineage>
</organism>
<comment type="function">
    <text evidence="8">This protein is a component of the acetyl coenzyme A carboxylase complex; first, biotin carboxylase catalyzes the carboxylation of the carrier protein and then the transcarboxylase transfers the carboxyl group to form malonyl-CoA.</text>
</comment>
<dbReference type="NCBIfam" id="TIGR00531">
    <property type="entry name" value="BCCP"/>
    <property type="match status" value="1"/>
</dbReference>
<dbReference type="InterPro" id="IPR050709">
    <property type="entry name" value="Biotin_Carboxyl_Carrier/Decarb"/>
</dbReference>
<dbReference type="PROSITE" id="PS50968">
    <property type="entry name" value="BIOTINYL_LIPOYL"/>
    <property type="match status" value="1"/>
</dbReference>
<dbReference type="InterPro" id="IPR000089">
    <property type="entry name" value="Biotin_lipoyl"/>
</dbReference>
<dbReference type="InterPro" id="IPR001882">
    <property type="entry name" value="Biotin_BS"/>
</dbReference>
<dbReference type="EMBL" id="BAAAQX010000009">
    <property type="protein sequence ID" value="GAA2208730.1"/>
    <property type="molecule type" value="Genomic_DNA"/>
</dbReference>
<gene>
    <name evidence="11" type="ORF">GCM10009850_041880</name>
</gene>
<feature type="domain" description="Lipoyl-binding" evidence="10">
    <location>
        <begin position="138"/>
        <end position="214"/>
    </location>
</feature>
<evidence type="ECO:0000313" key="12">
    <source>
        <dbReference type="Proteomes" id="UP001499843"/>
    </source>
</evidence>
<keyword evidence="3 8" id="KW-0444">Lipid biosynthesis</keyword>
<evidence type="ECO:0000256" key="1">
    <source>
        <dbReference type="ARBA" id="ARBA00005194"/>
    </source>
</evidence>
<evidence type="ECO:0000256" key="8">
    <source>
        <dbReference type="RuleBase" id="RU364072"/>
    </source>
</evidence>
<evidence type="ECO:0000256" key="6">
    <source>
        <dbReference type="ARBA" id="ARBA00023160"/>
    </source>
</evidence>
<reference evidence="12" key="1">
    <citation type="journal article" date="2019" name="Int. J. Syst. Evol. Microbiol.">
        <title>The Global Catalogue of Microorganisms (GCM) 10K type strain sequencing project: providing services to taxonomists for standard genome sequencing and annotation.</title>
        <authorList>
            <consortium name="The Broad Institute Genomics Platform"/>
            <consortium name="The Broad Institute Genome Sequencing Center for Infectious Disease"/>
            <person name="Wu L."/>
            <person name="Ma J."/>
        </authorList>
    </citation>
    <scope>NUCLEOTIDE SEQUENCE [LARGE SCALE GENOMIC DNA]</scope>
    <source>
        <strain evidence="12">JCM 16114</strain>
    </source>
</reference>
<dbReference type="CDD" id="cd06850">
    <property type="entry name" value="biotinyl_domain"/>
    <property type="match status" value="1"/>
</dbReference>
<sequence>MSAQEAAGRADGVTGQEAAGRADEGSTQALMGELCRQAAELIAAGGRMRRVRLQAGDAVVELEWPDVAAGPPVIAAGPPATALPHTALPQFAPPYAAPHGVTYPAPHTAPYAAPHVAQGVAQDGAAQDGAATAEGEELRHVCAPMVGTFYWAPEPGAAPFVAVGDTVEKGQQVGIVEAMKLMNPIEADVSGEVVEILVPDGTPVEYGQKLIAVAPPATH</sequence>
<evidence type="ECO:0000256" key="4">
    <source>
        <dbReference type="ARBA" id="ARBA00022832"/>
    </source>
</evidence>
<evidence type="ECO:0000256" key="7">
    <source>
        <dbReference type="ARBA" id="ARBA00023267"/>
    </source>
</evidence>
<protein>
    <recommendedName>
        <fullName evidence="2 8">Biotin carboxyl carrier protein of acetyl-CoA carboxylase</fullName>
    </recommendedName>
</protein>
<evidence type="ECO:0000313" key="11">
    <source>
        <dbReference type="EMBL" id="GAA2208730.1"/>
    </source>
</evidence>
<keyword evidence="6 8" id="KW-0275">Fatty acid biosynthesis</keyword>
<comment type="pathway">
    <text evidence="1 8">Lipid metabolism; fatty acid biosynthesis.</text>
</comment>
<keyword evidence="4 8" id="KW-0276">Fatty acid metabolism</keyword>
<dbReference type="SUPFAM" id="SSF51230">
    <property type="entry name" value="Single hybrid motif"/>
    <property type="match status" value="1"/>
</dbReference>
<evidence type="ECO:0000256" key="5">
    <source>
        <dbReference type="ARBA" id="ARBA00023098"/>
    </source>
</evidence>
<evidence type="ECO:0000256" key="9">
    <source>
        <dbReference type="SAM" id="MobiDB-lite"/>
    </source>
</evidence>
<feature type="region of interest" description="Disordered" evidence="9">
    <location>
        <begin position="1"/>
        <end position="24"/>
    </location>
</feature>
<dbReference type="Gene3D" id="2.40.50.100">
    <property type="match status" value="1"/>
</dbReference>
<dbReference type="PANTHER" id="PTHR45266:SF3">
    <property type="entry name" value="OXALOACETATE DECARBOXYLASE ALPHA CHAIN"/>
    <property type="match status" value="1"/>
</dbReference>
<comment type="caution">
    <text evidence="11">The sequence shown here is derived from an EMBL/GenBank/DDBJ whole genome shotgun (WGS) entry which is preliminary data.</text>
</comment>
<keyword evidence="5 8" id="KW-0443">Lipid metabolism</keyword>
<accession>A0ABP5PDL4</accession>
<dbReference type="RefSeq" id="WP_344477124.1">
    <property type="nucleotide sequence ID" value="NZ_BAAAQX010000009.1"/>
</dbReference>
<dbReference type="Proteomes" id="UP001499843">
    <property type="component" value="Unassembled WGS sequence"/>
</dbReference>
<name>A0ABP5PDL4_9ACTN</name>
<keyword evidence="7 8" id="KW-0092">Biotin</keyword>
<evidence type="ECO:0000259" key="10">
    <source>
        <dbReference type="PROSITE" id="PS50968"/>
    </source>
</evidence>
<evidence type="ECO:0000256" key="2">
    <source>
        <dbReference type="ARBA" id="ARBA00017562"/>
    </source>
</evidence>